<dbReference type="PANTHER" id="PTHR10110:SF86">
    <property type="entry name" value="SODIUM_HYDROGEN EXCHANGER 7"/>
    <property type="match status" value="1"/>
</dbReference>
<keyword evidence="5 10" id="KW-1133">Transmembrane helix</keyword>
<dbReference type="InterPro" id="IPR004705">
    <property type="entry name" value="Cation/H_exchanger_CPA1_bac"/>
</dbReference>
<reference evidence="12" key="1">
    <citation type="submission" date="2024-05" db="EMBL/GenBank/DDBJ databases">
        <title>30 novel species of actinomycetes from the DSMZ collection.</title>
        <authorList>
            <person name="Nouioui I."/>
        </authorList>
    </citation>
    <scope>NUCLEOTIDE SEQUENCE</scope>
    <source>
        <strain evidence="12">DSM 41529</strain>
    </source>
</reference>
<protein>
    <submittedName>
        <fullName evidence="12">Na+/H+ antiporter</fullName>
    </submittedName>
</protein>
<dbReference type="InterPro" id="IPR006153">
    <property type="entry name" value="Cation/H_exchanger_TM"/>
</dbReference>
<keyword evidence="6 10" id="KW-0915">Sodium</keyword>
<keyword evidence="3 10" id="KW-1003">Cell membrane</keyword>
<keyword evidence="8 10" id="KW-0472">Membrane</keyword>
<feature type="transmembrane region" description="Helical" evidence="10">
    <location>
        <begin position="299"/>
        <end position="323"/>
    </location>
</feature>
<dbReference type="EMBL" id="JAVRFD010000032">
    <property type="protein sequence ID" value="MDT0549250.1"/>
    <property type="molecule type" value="Genomic_DNA"/>
</dbReference>
<feature type="transmembrane region" description="Helical" evidence="10">
    <location>
        <begin position="110"/>
        <end position="132"/>
    </location>
</feature>
<accession>A0ABU2XW18</accession>
<dbReference type="Proteomes" id="UP001180754">
    <property type="component" value="Unassembled WGS sequence"/>
</dbReference>
<dbReference type="RefSeq" id="WP_311729807.1">
    <property type="nucleotide sequence ID" value="NZ_JAVRFD010000032.1"/>
</dbReference>
<organism evidence="12 13">
    <name type="scientific">Streptomyces lonegramiae</name>
    <dbReference type="NCBI Taxonomy" id="3075524"/>
    <lineage>
        <taxon>Bacteria</taxon>
        <taxon>Bacillati</taxon>
        <taxon>Actinomycetota</taxon>
        <taxon>Actinomycetes</taxon>
        <taxon>Kitasatosporales</taxon>
        <taxon>Streptomycetaceae</taxon>
        <taxon>Streptomyces</taxon>
    </lineage>
</organism>
<keyword evidence="13" id="KW-1185">Reference proteome</keyword>
<feature type="transmembrane region" description="Helical" evidence="10">
    <location>
        <begin position="181"/>
        <end position="201"/>
    </location>
</feature>
<comment type="similarity">
    <text evidence="10">Belongs to the monovalent cation:proton antiporter 1 (CPA1) transporter (TC 2.A.36) family.</text>
</comment>
<keyword evidence="9 10" id="KW-0739">Sodium transport</keyword>
<evidence type="ECO:0000259" key="11">
    <source>
        <dbReference type="Pfam" id="PF00999"/>
    </source>
</evidence>
<keyword evidence="2 10" id="KW-0813">Transport</keyword>
<feature type="transmembrane region" description="Helical" evidence="10">
    <location>
        <begin position="221"/>
        <end position="245"/>
    </location>
</feature>
<keyword evidence="10" id="KW-0050">Antiport</keyword>
<comment type="function">
    <text evidence="10">Na(+)/H(+) antiporter that extrudes sodium in exchange for external protons.</text>
</comment>
<evidence type="ECO:0000256" key="1">
    <source>
        <dbReference type="ARBA" id="ARBA00004651"/>
    </source>
</evidence>
<evidence type="ECO:0000256" key="3">
    <source>
        <dbReference type="ARBA" id="ARBA00022475"/>
    </source>
</evidence>
<sequence length="534" mass="57754">MDVFPLLMLVAGSAAVAGAARRTPVPAPLLLVAAGLIASYVPGVPEYALDPHVVLPLVLPPLLHMAAFDSSYLDLRANIRPVALLSIGYVLFATVAVGWITYLLVPDLPLTAALVLGAVIAPPDAVAATAIARKVGLPSRLTTVLQGESLVNDATAITAYKVALAAAVGEGATWAGGLKEFALAAVGGVGVGLILMVPLHWLRTRLRDPLLQNTLSLLIPFVAYAAAEQVHASGVLAVVVVGLYLGHRSWQVDFATRLQESAVWKMITFILESVVFALIGLQLPVVLRDLGEYGPFEAGWYAAMLLLVVVCARFVWVFPATFLPRALSKRIREREPETDWTAPVIVGWAGMRGVVSLAIAFSIPLTVHGGHPFPARNLVLFLTFTTVIGTLILQGLTLPALIRVLPLPGRDVQAQTLVEAQAQNDASRAAERRLDELLTDERNALPQPLADRLRTVLERRRNAVWERLGAVNEVTGESADDTYRRLAREVISAERAVFVELRDARRIDDEMLRTLLRRLDLEEAAAYREENADG</sequence>
<evidence type="ECO:0000256" key="9">
    <source>
        <dbReference type="ARBA" id="ARBA00023201"/>
    </source>
</evidence>
<gene>
    <name evidence="12" type="ORF">RND15_42255</name>
</gene>
<evidence type="ECO:0000256" key="2">
    <source>
        <dbReference type="ARBA" id="ARBA00022448"/>
    </source>
</evidence>
<feature type="transmembrane region" description="Helical" evidence="10">
    <location>
        <begin position="379"/>
        <end position="402"/>
    </location>
</feature>
<feature type="transmembrane region" description="Helical" evidence="10">
    <location>
        <begin position="344"/>
        <end position="367"/>
    </location>
</feature>
<evidence type="ECO:0000313" key="13">
    <source>
        <dbReference type="Proteomes" id="UP001180754"/>
    </source>
</evidence>
<evidence type="ECO:0000256" key="7">
    <source>
        <dbReference type="ARBA" id="ARBA00023065"/>
    </source>
</evidence>
<comment type="caution">
    <text evidence="10">Lacks conserved residue(s) required for the propagation of feature annotation.</text>
</comment>
<feature type="transmembrane region" description="Helical" evidence="10">
    <location>
        <begin position="82"/>
        <end position="104"/>
    </location>
</feature>
<comment type="caution">
    <text evidence="12">The sequence shown here is derived from an EMBL/GenBank/DDBJ whole genome shotgun (WGS) entry which is preliminary data.</text>
</comment>
<evidence type="ECO:0000256" key="5">
    <source>
        <dbReference type="ARBA" id="ARBA00022989"/>
    </source>
</evidence>
<dbReference type="PANTHER" id="PTHR10110">
    <property type="entry name" value="SODIUM/HYDROGEN EXCHANGER"/>
    <property type="match status" value="1"/>
</dbReference>
<keyword evidence="7 10" id="KW-0406">Ion transport</keyword>
<evidence type="ECO:0000256" key="6">
    <source>
        <dbReference type="ARBA" id="ARBA00023053"/>
    </source>
</evidence>
<proteinExistence type="inferred from homology"/>
<evidence type="ECO:0000256" key="8">
    <source>
        <dbReference type="ARBA" id="ARBA00023136"/>
    </source>
</evidence>
<comment type="subcellular location">
    <subcellularLocation>
        <location evidence="1 10">Cell membrane</location>
        <topology evidence="1 10">Multi-pass membrane protein</topology>
    </subcellularLocation>
</comment>
<evidence type="ECO:0000256" key="4">
    <source>
        <dbReference type="ARBA" id="ARBA00022692"/>
    </source>
</evidence>
<name>A0ABU2XW18_9ACTN</name>
<dbReference type="Pfam" id="PF00999">
    <property type="entry name" value="Na_H_Exchanger"/>
    <property type="match status" value="1"/>
</dbReference>
<feature type="domain" description="Cation/H+ exchanger transmembrane" evidence="11">
    <location>
        <begin position="13"/>
        <end position="402"/>
    </location>
</feature>
<keyword evidence="4 10" id="KW-0812">Transmembrane</keyword>
<dbReference type="Gene3D" id="6.10.140.1330">
    <property type="match status" value="1"/>
</dbReference>
<evidence type="ECO:0000256" key="10">
    <source>
        <dbReference type="RuleBase" id="RU366002"/>
    </source>
</evidence>
<dbReference type="NCBIfam" id="TIGR00831">
    <property type="entry name" value="a_cpa1"/>
    <property type="match status" value="1"/>
</dbReference>
<feature type="transmembrane region" description="Helical" evidence="10">
    <location>
        <begin position="266"/>
        <end position="287"/>
    </location>
</feature>
<evidence type="ECO:0000313" key="12">
    <source>
        <dbReference type="EMBL" id="MDT0549250.1"/>
    </source>
</evidence>
<dbReference type="InterPro" id="IPR018422">
    <property type="entry name" value="Cation/H_exchanger_CPA1"/>
</dbReference>